<sequence>MRRSSIKLIIFPGYYVPHLGGLETHTDEFAKHLSADPRFEVTVFAPNIPLAPEFEVRHERVKVYRYPAFEIVSNYPFPKLWSLRFWRLWFSLYRMEFDMVMTRTRFFFNSFLGFLFAKLRLRRLPLIHVEHGSAFVELESRWKTLAARFYDLTIGKMIFRGADRVIAISQAVKRFVEENFLPGASIPVIYRGLELEEIERIPPHLEVMEKFSQYIKVCFVGRFYKWKGIANLITAYKSLPLDLKEKTVLLLVGYGEDEPRLKALAEEDLDRSIYFLGKLPFEEAIGVIKASDIYVHPSSQGGGLSASLLQAMACGLSIVASPYEGAAEVIRDGVNGILLKDNSPEDIKKGLLALIKEPEKRSHLGKEARRLIYQKFRWENAIELYRREFERLELE</sequence>
<reference evidence="3 4" key="1">
    <citation type="submission" date="2016-04" db="EMBL/GenBank/DDBJ databases">
        <title>Genome analysis of Thermosulfurimonas dismutans, the first thermophilic sulfur-disproportionating bacterium of the phylum Thermodesulfobacteria.</title>
        <authorList>
            <person name="Mardanov A.V."/>
            <person name="Beletsky A.V."/>
            <person name="Kadnikov V.V."/>
            <person name="Slobodkin A.I."/>
            <person name="Ravin N.V."/>
        </authorList>
    </citation>
    <scope>NUCLEOTIDE SEQUENCE [LARGE SCALE GENOMIC DNA]</scope>
    <source>
        <strain evidence="3 4">S95</strain>
    </source>
</reference>
<evidence type="ECO:0000313" key="3">
    <source>
        <dbReference type="EMBL" id="OAQ21124.1"/>
    </source>
</evidence>
<accession>A0A179D4V2</accession>
<dbReference type="STRING" id="999894.TDIS_0776"/>
<evidence type="ECO:0000259" key="1">
    <source>
        <dbReference type="Pfam" id="PF00534"/>
    </source>
</evidence>
<gene>
    <name evidence="3" type="ORF">TDIS_0776</name>
</gene>
<dbReference type="PANTHER" id="PTHR45947">
    <property type="entry name" value="SULFOQUINOVOSYL TRANSFERASE SQD2"/>
    <property type="match status" value="1"/>
</dbReference>
<dbReference type="InterPro" id="IPR028098">
    <property type="entry name" value="Glyco_trans_4-like_N"/>
</dbReference>
<dbReference type="Pfam" id="PF00534">
    <property type="entry name" value="Glycos_transf_1"/>
    <property type="match status" value="1"/>
</dbReference>
<dbReference type="PANTHER" id="PTHR45947:SF3">
    <property type="entry name" value="SULFOQUINOVOSYL TRANSFERASE SQD2"/>
    <property type="match status" value="1"/>
</dbReference>
<dbReference type="OrthoDB" id="3632147at2"/>
<feature type="domain" description="Glycosyl transferase family 1" evidence="1">
    <location>
        <begin position="210"/>
        <end position="370"/>
    </location>
</feature>
<evidence type="ECO:0000259" key="2">
    <source>
        <dbReference type="Pfam" id="PF13439"/>
    </source>
</evidence>
<dbReference type="Proteomes" id="UP000078390">
    <property type="component" value="Unassembled WGS sequence"/>
</dbReference>
<dbReference type="EMBL" id="LWLG01000003">
    <property type="protein sequence ID" value="OAQ21124.1"/>
    <property type="molecule type" value="Genomic_DNA"/>
</dbReference>
<name>A0A179D4V2_9BACT</name>
<dbReference type="GO" id="GO:0016757">
    <property type="term" value="F:glycosyltransferase activity"/>
    <property type="evidence" value="ECO:0007669"/>
    <property type="project" value="InterPro"/>
</dbReference>
<dbReference type="Gene3D" id="3.40.50.2000">
    <property type="entry name" value="Glycogen Phosphorylase B"/>
    <property type="match status" value="2"/>
</dbReference>
<proteinExistence type="predicted"/>
<dbReference type="SUPFAM" id="SSF53756">
    <property type="entry name" value="UDP-Glycosyltransferase/glycogen phosphorylase"/>
    <property type="match status" value="1"/>
</dbReference>
<keyword evidence="4" id="KW-1185">Reference proteome</keyword>
<dbReference type="CDD" id="cd03801">
    <property type="entry name" value="GT4_PimA-like"/>
    <property type="match status" value="1"/>
</dbReference>
<dbReference type="InterPro" id="IPR001296">
    <property type="entry name" value="Glyco_trans_1"/>
</dbReference>
<feature type="domain" description="Glycosyltransferase subfamily 4-like N-terminal" evidence="2">
    <location>
        <begin position="20"/>
        <end position="196"/>
    </location>
</feature>
<evidence type="ECO:0000313" key="4">
    <source>
        <dbReference type="Proteomes" id="UP000078390"/>
    </source>
</evidence>
<comment type="caution">
    <text evidence="3">The sequence shown here is derived from an EMBL/GenBank/DDBJ whole genome shotgun (WGS) entry which is preliminary data.</text>
</comment>
<dbReference type="Pfam" id="PF13439">
    <property type="entry name" value="Glyco_transf_4"/>
    <property type="match status" value="1"/>
</dbReference>
<dbReference type="InterPro" id="IPR050194">
    <property type="entry name" value="Glycosyltransferase_grp1"/>
</dbReference>
<dbReference type="AlphaFoldDB" id="A0A179D4V2"/>
<dbReference type="RefSeq" id="WP_068669486.1">
    <property type="nucleotide sequence ID" value="NZ_LWLG01000003.1"/>
</dbReference>
<protein>
    <submittedName>
        <fullName evidence="3">Glycosyl transferase, group 1</fullName>
    </submittedName>
</protein>
<keyword evidence="3" id="KW-0808">Transferase</keyword>
<organism evidence="3 4">
    <name type="scientific">Thermosulfurimonas dismutans</name>
    <dbReference type="NCBI Taxonomy" id="999894"/>
    <lineage>
        <taxon>Bacteria</taxon>
        <taxon>Pseudomonadati</taxon>
        <taxon>Thermodesulfobacteriota</taxon>
        <taxon>Thermodesulfobacteria</taxon>
        <taxon>Thermodesulfobacteriales</taxon>
        <taxon>Thermodesulfobacteriaceae</taxon>
        <taxon>Thermosulfurimonas</taxon>
    </lineage>
</organism>
<dbReference type="PATRIC" id="fig|999894.6.peg.774"/>